<dbReference type="HOGENOM" id="CLU_2434940_0_0_11"/>
<organism evidence="1">
    <name type="scientific">Bifidobacterium longum subsp. infantis CCUG 52486</name>
    <dbReference type="NCBI Taxonomy" id="537937"/>
    <lineage>
        <taxon>Bacteria</taxon>
        <taxon>Bacillati</taxon>
        <taxon>Actinomycetota</taxon>
        <taxon>Actinomycetes</taxon>
        <taxon>Bifidobacteriales</taxon>
        <taxon>Bifidobacteriaceae</taxon>
        <taxon>Bifidobacterium</taxon>
    </lineage>
</organism>
<proteinExistence type="predicted"/>
<evidence type="ECO:0000313" key="1">
    <source>
        <dbReference type="EMBL" id="EEQ55330.1"/>
    </source>
</evidence>
<gene>
    <name evidence="1" type="ORF">BLIG_01654</name>
</gene>
<reference evidence="1" key="1">
    <citation type="submission" date="2008-08" db="EMBL/GenBank/DDBJ databases">
        <title>Annotation of Bifidobacterium longum subsp. infantis CCUG 52486.</title>
        <authorList>
            <consortium name="The Broad Institute Genome Sequencing Platform"/>
            <person name="Gougoulias C."/>
            <person name="Tuohy K.M."/>
            <person name="Gibson G.R."/>
            <person name="Ward D."/>
            <person name="Mehta T."/>
            <person name="Young S."/>
            <person name="Jaffe D."/>
            <person name="Gnerre S."/>
            <person name="Berlin A."/>
            <person name="Heiman D."/>
            <person name="Hepburn T."/>
            <person name="Shea T."/>
            <person name="Sykes S."/>
            <person name="Alvarado L."/>
            <person name="Kodira C."/>
            <person name="Borodovsky M."/>
            <person name="Lander E."/>
            <person name="Galagan J."/>
            <person name="Nusbaum C."/>
            <person name="Birren B."/>
        </authorList>
    </citation>
    <scope>NUCLEOTIDE SEQUENCE [LARGE SCALE GENOMIC DNA]</scope>
    <source>
        <strain evidence="1">CCUG 52486</strain>
    </source>
</reference>
<dbReference type="AlphaFoldDB" id="C5EBD6"/>
<protein>
    <submittedName>
        <fullName evidence="1">Uncharacterized protein</fullName>
    </submittedName>
</protein>
<dbReference type="EMBL" id="DS990240">
    <property type="protein sequence ID" value="EEQ55330.1"/>
    <property type="molecule type" value="Genomic_DNA"/>
</dbReference>
<sequence>MLVNWFCAHNNFANSALDATVLVSITGLVSARLCCIARISVRHPNDVHGIGLILLPISMTLRMRASAQPNHVALTRTPDEAKRDRLTNMH</sequence>
<accession>C5EBD6</accession>
<dbReference type="Proteomes" id="UP000005084">
    <property type="component" value="Unassembled WGS sequence"/>
</dbReference>
<name>C5EBD6_BIFLI</name>